<dbReference type="Proteomes" id="UP000756921">
    <property type="component" value="Unassembled WGS sequence"/>
</dbReference>
<evidence type="ECO:0000313" key="2">
    <source>
        <dbReference type="EMBL" id="KAF9733589.1"/>
    </source>
</evidence>
<protein>
    <submittedName>
        <fullName evidence="2">Uncharacterized protein</fullName>
    </submittedName>
</protein>
<name>A0A9P6GDU2_9PLEO</name>
<sequence>MKLGPPTLTVTAEYFHRIVLRSHPHFRQDIQFLRRMQDDASWPRLRISEQDRANKSLEDQKILMWARILQLNLLSEKCIRIGVFVGKQAQESGDLQFLNNLAKQLERIMAIPWWRRDCRHVRPIYQIRVEWECVMFKDVIWPIVPQGCIVEAITWDRGTQREVYALELLSVPYKDWTLLTGTHRNTLTLATKGYAAFERKGEYIRERSTGRKIAWIPHNARTRAHQQSGSRKTGSRSQISGSQQKTSRSRSSGRGSHQASRGTGSSNPRSRIPGRAPSSRGPRVHGASSTSAGSSSRKGRRR</sequence>
<reference evidence="2" key="1">
    <citation type="journal article" date="2020" name="Mol. Plant Microbe Interact.">
        <title>Genome Sequence of the Biocontrol Agent Coniothyrium minitans strain Conio (IMI 134523).</title>
        <authorList>
            <person name="Patel D."/>
            <person name="Shittu T.A."/>
            <person name="Baroncelli R."/>
            <person name="Muthumeenakshi S."/>
            <person name="Osborne T.H."/>
            <person name="Janganan T.K."/>
            <person name="Sreenivasaprasad S."/>
        </authorList>
    </citation>
    <scope>NUCLEOTIDE SEQUENCE</scope>
    <source>
        <strain evidence="2">Conio</strain>
    </source>
</reference>
<dbReference type="AlphaFoldDB" id="A0A9P6GDU2"/>
<accession>A0A9P6GDU2</accession>
<feature type="compositionally biased region" description="Low complexity" evidence="1">
    <location>
        <begin position="286"/>
        <end position="296"/>
    </location>
</feature>
<organism evidence="2 3">
    <name type="scientific">Paraphaeosphaeria minitans</name>
    <dbReference type="NCBI Taxonomy" id="565426"/>
    <lineage>
        <taxon>Eukaryota</taxon>
        <taxon>Fungi</taxon>
        <taxon>Dikarya</taxon>
        <taxon>Ascomycota</taxon>
        <taxon>Pezizomycotina</taxon>
        <taxon>Dothideomycetes</taxon>
        <taxon>Pleosporomycetidae</taxon>
        <taxon>Pleosporales</taxon>
        <taxon>Massarineae</taxon>
        <taxon>Didymosphaeriaceae</taxon>
        <taxon>Paraphaeosphaeria</taxon>
    </lineage>
</organism>
<dbReference type="OrthoDB" id="3682602at2759"/>
<proteinExistence type="predicted"/>
<feature type="compositionally biased region" description="Polar residues" evidence="1">
    <location>
        <begin position="225"/>
        <end position="239"/>
    </location>
</feature>
<gene>
    <name evidence="2" type="ORF">PMIN01_07932</name>
</gene>
<comment type="caution">
    <text evidence="2">The sequence shown here is derived from an EMBL/GenBank/DDBJ whole genome shotgun (WGS) entry which is preliminary data.</text>
</comment>
<feature type="region of interest" description="Disordered" evidence="1">
    <location>
        <begin position="214"/>
        <end position="302"/>
    </location>
</feature>
<keyword evidence="3" id="KW-1185">Reference proteome</keyword>
<feature type="compositionally biased region" description="Low complexity" evidence="1">
    <location>
        <begin position="240"/>
        <end position="262"/>
    </location>
</feature>
<evidence type="ECO:0000313" key="3">
    <source>
        <dbReference type="Proteomes" id="UP000756921"/>
    </source>
</evidence>
<dbReference type="EMBL" id="WJXW01000008">
    <property type="protein sequence ID" value="KAF9733589.1"/>
    <property type="molecule type" value="Genomic_DNA"/>
</dbReference>
<evidence type="ECO:0000256" key="1">
    <source>
        <dbReference type="SAM" id="MobiDB-lite"/>
    </source>
</evidence>